<keyword evidence="2" id="KW-1185">Reference proteome</keyword>
<evidence type="ECO:0000313" key="2">
    <source>
        <dbReference type="Proteomes" id="UP001278766"/>
    </source>
</evidence>
<dbReference type="GeneID" id="87836047"/>
<dbReference type="Proteomes" id="UP001278766">
    <property type="component" value="Unassembled WGS sequence"/>
</dbReference>
<dbReference type="EMBL" id="JAUEPN010000005">
    <property type="protein sequence ID" value="KAK3294663.1"/>
    <property type="molecule type" value="Genomic_DNA"/>
</dbReference>
<proteinExistence type="predicted"/>
<comment type="caution">
    <text evidence="1">The sequence shown here is derived from an EMBL/GenBank/DDBJ whole genome shotgun (WGS) entry which is preliminary data.</text>
</comment>
<dbReference type="RefSeq" id="XP_062658177.1">
    <property type="nucleotide sequence ID" value="XM_062799099.1"/>
</dbReference>
<reference evidence="1" key="1">
    <citation type="journal article" date="2023" name="Mol. Phylogenet. Evol.">
        <title>Genome-scale phylogeny and comparative genomics of the fungal order Sordariales.</title>
        <authorList>
            <person name="Hensen N."/>
            <person name="Bonometti L."/>
            <person name="Westerberg I."/>
            <person name="Brannstrom I.O."/>
            <person name="Guillou S."/>
            <person name="Cros-Aarteil S."/>
            <person name="Calhoun S."/>
            <person name="Haridas S."/>
            <person name="Kuo A."/>
            <person name="Mondo S."/>
            <person name="Pangilinan J."/>
            <person name="Riley R."/>
            <person name="LaButti K."/>
            <person name="Andreopoulos B."/>
            <person name="Lipzen A."/>
            <person name="Chen C."/>
            <person name="Yan M."/>
            <person name="Daum C."/>
            <person name="Ng V."/>
            <person name="Clum A."/>
            <person name="Steindorff A."/>
            <person name="Ohm R.A."/>
            <person name="Martin F."/>
            <person name="Silar P."/>
            <person name="Natvig D.O."/>
            <person name="Lalanne C."/>
            <person name="Gautier V."/>
            <person name="Ament-Velasquez S.L."/>
            <person name="Kruys A."/>
            <person name="Hutchinson M.I."/>
            <person name="Powell A.J."/>
            <person name="Barry K."/>
            <person name="Miller A.N."/>
            <person name="Grigoriev I.V."/>
            <person name="Debuchy R."/>
            <person name="Gladieux P."/>
            <person name="Hiltunen Thoren M."/>
            <person name="Johannesson H."/>
        </authorList>
    </citation>
    <scope>NUCLEOTIDE SEQUENCE</scope>
    <source>
        <strain evidence="1">CBS 168.71</strain>
    </source>
</reference>
<accession>A0AAE0LRC4</accession>
<name>A0AAE0LRC4_9PEZI</name>
<reference evidence="1" key="2">
    <citation type="submission" date="2023-06" db="EMBL/GenBank/DDBJ databases">
        <authorList>
            <consortium name="Lawrence Berkeley National Laboratory"/>
            <person name="Haridas S."/>
            <person name="Hensen N."/>
            <person name="Bonometti L."/>
            <person name="Westerberg I."/>
            <person name="Brannstrom I.O."/>
            <person name="Guillou S."/>
            <person name="Cros-Aarteil S."/>
            <person name="Calhoun S."/>
            <person name="Kuo A."/>
            <person name="Mondo S."/>
            <person name="Pangilinan J."/>
            <person name="Riley R."/>
            <person name="Labutti K."/>
            <person name="Andreopoulos B."/>
            <person name="Lipzen A."/>
            <person name="Chen C."/>
            <person name="Yanf M."/>
            <person name="Daum C."/>
            <person name="Ng V."/>
            <person name="Clum A."/>
            <person name="Steindorff A."/>
            <person name="Ohm R."/>
            <person name="Martin F."/>
            <person name="Silar P."/>
            <person name="Natvig D."/>
            <person name="Lalanne C."/>
            <person name="Gautier V."/>
            <person name="Ament-Velasquez S.L."/>
            <person name="Kruys A."/>
            <person name="Hutchinson M.I."/>
            <person name="Powell A.J."/>
            <person name="Barry K."/>
            <person name="Miller A.N."/>
            <person name="Grigoriev I.V."/>
            <person name="Debuchy R."/>
            <person name="Gladieux P."/>
            <person name="Thoren M.H."/>
            <person name="Johannesson H."/>
        </authorList>
    </citation>
    <scope>NUCLEOTIDE SEQUENCE</scope>
    <source>
        <strain evidence="1">CBS 168.71</strain>
    </source>
</reference>
<gene>
    <name evidence="1" type="ORF">B0H64DRAFT_192120</name>
</gene>
<sequence>MGLGGRAEAGGHCRGPHMKILEIALSSHDRACQHREGEGRLFCRPTAHTRGGAITSSVNRFLIREGFVERRDKGRGSRVRHNASIFYWWRLHRFAGLAVRPFAGANALFSCAESGHFQRRYISTLNMAVVVSPATWAGGKGFSPHVCLVPNLNFARSTVEKKSIRTCRHRMMCVSGSTHGLCVPLLASGSVETGNRGTTSRIRRRWPRLASNCLMPTCRAWKPRKSPTGF</sequence>
<protein>
    <submittedName>
        <fullName evidence="1">Uncharacterized protein</fullName>
    </submittedName>
</protein>
<organism evidence="1 2">
    <name type="scientific">Chaetomium fimeti</name>
    <dbReference type="NCBI Taxonomy" id="1854472"/>
    <lineage>
        <taxon>Eukaryota</taxon>
        <taxon>Fungi</taxon>
        <taxon>Dikarya</taxon>
        <taxon>Ascomycota</taxon>
        <taxon>Pezizomycotina</taxon>
        <taxon>Sordariomycetes</taxon>
        <taxon>Sordariomycetidae</taxon>
        <taxon>Sordariales</taxon>
        <taxon>Chaetomiaceae</taxon>
        <taxon>Chaetomium</taxon>
    </lineage>
</organism>
<dbReference type="AlphaFoldDB" id="A0AAE0LRC4"/>
<evidence type="ECO:0000313" key="1">
    <source>
        <dbReference type="EMBL" id="KAK3294663.1"/>
    </source>
</evidence>